<dbReference type="GO" id="GO:0016020">
    <property type="term" value="C:membrane"/>
    <property type="evidence" value="ECO:0007669"/>
    <property type="project" value="UniProtKB-SubCell"/>
</dbReference>
<protein>
    <recommendedName>
        <fullName evidence="11">EamA domain-containing protein</fullName>
    </recommendedName>
</protein>
<feature type="transmembrane region" description="Helical" evidence="8">
    <location>
        <begin position="347"/>
        <end position="364"/>
    </location>
</feature>
<keyword evidence="3" id="KW-0813">Transport</keyword>
<name>A0A6U2NTI9_9STRA</name>
<keyword evidence="4 8" id="KW-0812">Transmembrane</keyword>
<evidence type="ECO:0000256" key="4">
    <source>
        <dbReference type="ARBA" id="ARBA00022692"/>
    </source>
</evidence>
<evidence type="ECO:0000256" key="6">
    <source>
        <dbReference type="ARBA" id="ARBA00023136"/>
    </source>
</evidence>
<reference evidence="9" key="1">
    <citation type="submission" date="2021-01" db="EMBL/GenBank/DDBJ databases">
        <authorList>
            <person name="Corre E."/>
            <person name="Pelletier E."/>
            <person name="Niang G."/>
            <person name="Scheremetjew M."/>
            <person name="Finn R."/>
            <person name="Kale V."/>
            <person name="Holt S."/>
            <person name="Cochrane G."/>
            <person name="Meng A."/>
            <person name="Brown T."/>
            <person name="Cohen L."/>
        </authorList>
    </citation>
    <scope>NUCLEOTIDE SEQUENCE</scope>
    <source>
        <strain evidence="9">B650</strain>
    </source>
</reference>
<dbReference type="EMBL" id="HBGY01014022">
    <property type="protein sequence ID" value="CAD9576271.1"/>
    <property type="molecule type" value="Transcribed_RNA"/>
</dbReference>
<evidence type="ECO:0000256" key="5">
    <source>
        <dbReference type="ARBA" id="ARBA00022989"/>
    </source>
</evidence>
<evidence type="ECO:0000256" key="1">
    <source>
        <dbReference type="ARBA" id="ARBA00004141"/>
    </source>
</evidence>
<keyword evidence="5 8" id="KW-1133">Transmembrane helix</keyword>
<feature type="transmembrane region" description="Helical" evidence="8">
    <location>
        <begin position="253"/>
        <end position="272"/>
    </location>
</feature>
<evidence type="ECO:0000313" key="10">
    <source>
        <dbReference type="EMBL" id="CAD9576271.1"/>
    </source>
</evidence>
<dbReference type="PANTHER" id="PTHR14233:SF4">
    <property type="entry name" value="SOLUTE CARRIER FAMILY 35 MEMBER F2"/>
    <property type="match status" value="1"/>
</dbReference>
<dbReference type="SUPFAM" id="SSF103481">
    <property type="entry name" value="Multidrug resistance efflux transporter EmrE"/>
    <property type="match status" value="1"/>
</dbReference>
<feature type="transmembrane region" description="Helical" evidence="8">
    <location>
        <begin position="226"/>
        <end position="246"/>
    </location>
</feature>
<dbReference type="GO" id="GO:0022857">
    <property type="term" value="F:transmembrane transporter activity"/>
    <property type="evidence" value="ECO:0007669"/>
    <property type="project" value="InterPro"/>
</dbReference>
<dbReference type="InterPro" id="IPR009262">
    <property type="entry name" value="SLC35_F1/F2/F6"/>
</dbReference>
<dbReference type="InterPro" id="IPR052221">
    <property type="entry name" value="SLC35F_Transporter"/>
</dbReference>
<evidence type="ECO:0008006" key="11">
    <source>
        <dbReference type="Google" id="ProtNLM"/>
    </source>
</evidence>
<gene>
    <name evidence="9" type="ORF">LDAN0321_LOCUS9057</name>
    <name evidence="10" type="ORF">LDAN0321_LOCUS9058</name>
</gene>
<proteinExistence type="inferred from homology"/>
<comment type="similarity">
    <text evidence="2">Belongs to the SLC35F solute transporter family.</text>
</comment>
<feature type="transmembrane region" description="Helical" evidence="8">
    <location>
        <begin position="154"/>
        <end position="173"/>
    </location>
</feature>
<dbReference type="Pfam" id="PF06027">
    <property type="entry name" value="SLC35F"/>
    <property type="match status" value="1"/>
</dbReference>
<feature type="transmembrane region" description="Helical" evidence="8">
    <location>
        <begin position="321"/>
        <end position="341"/>
    </location>
</feature>
<feature type="transmembrane region" description="Helical" evidence="8">
    <location>
        <begin position="63"/>
        <end position="86"/>
    </location>
</feature>
<evidence type="ECO:0000256" key="3">
    <source>
        <dbReference type="ARBA" id="ARBA00022448"/>
    </source>
</evidence>
<evidence type="ECO:0000256" key="7">
    <source>
        <dbReference type="SAM" id="MobiDB-lite"/>
    </source>
</evidence>
<feature type="transmembrane region" description="Helical" evidence="8">
    <location>
        <begin position="180"/>
        <end position="198"/>
    </location>
</feature>
<dbReference type="AlphaFoldDB" id="A0A6U2NTI9"/>
<feature type="transmembrane region" description="Helical" evidence="8">
    <location>
        <begin position="125"/>
        <end position="148"/>
    </location>
</feature>
<organism evidence="9">
    <name type="scientific">Leptocylindrus danicus</name>
    <dbReference type="NCBI Taxonomy" id="163516"/>
    <lineage>
        <taxon>Eukaryota</taxon>
        <taxon>Sar</taxon>
        <taxon>Stramenopiles</taxon>
        <taxon>Ochrophyta</taxon>
        <taxon>Bacillariophyta</taxon>
        <taxon>Coscinodiscophyceae</taxon>
        <taxon>Chaetocerotophycidae</taxon>
        <taxon>Leptocylindrales</taxon>
        <taxon>Leptocylindraceae</taxon>
        <taxon>Leptocylindrus</taxon>
    </lineage>
</organism>
<evidence type="ECO:0000313" key="9">
    <source>
        <dbReference type="EMBL" id="CAD9576267.1"/>
    </source>
</evidence>
<evidence type="ECO:0000256" key="2">
    <source>
        <dbReference type="ARBA" id="ARBA00007863"/>
    </source>
</evidence>
<dbReference type="InterPro" id="IPR037185">
    <property type="entry name" value="EmrE-like"/>
</dbReference>
<keyword evidence="6 8" id="KW-0472">Membrane</keyword>
<dbReference type="EMBL" id="HBGY01014021">
    <property type="protein sequence ID" value="CAD9576267.1"/>
    <property type="molecule type" value="Transcribed_RNA"/>
</dbReference>
<feature type="transmembrane region" description="Helical" evidence="8">
    <location>
        <begin position="292"/>
        <end position="309"/>
    </location>
</feature>
<feature type="region of interest" description="Disordered" evidence="7">
    <location>
        <begin position="378"/>
        <end position="414"/>
    </location>
</feature>
<dbReference type="PANTHER" id="PTHR14233">
    <property type="entry name" value="DUF914-RELATED"/>
    <property type="match status" value="1"/>
</dbReference>
<comment type="subcellular location">
    <subcellularLocation>
        <location evidence="1">Membrane</location>
        <topology evidence="1">Multi-pass membrane protein</topology>
    </subcellularLocation>
</comment>
<evidence type="ECO:0000256" key="8">
    <source>
        <dbReference type="SAM" id="Phobius"/>
    </source>
</evidence>
<accession>A0A6U2NTI9</accession>
<sequence>MPFFSVIFTPFFLGVEKTKKVLQLCLSPESSNKVSILLFAQFLSLMVAVSASANEELGRECDIVAATTQQGFVYLMLTSYLILLIYRQRKLSTSDDEEGPRAGLIYGSIKRHSFPGTNLKLHAPIWIYFIIALLDLEANYLTITAFRYTSITSVSLLDALTIPAAMISSRILLARKYQSRHLFGVAICLGGLVLITYSDLEYGTTGSEDNTDDNDYENPESFRGDLLAIIGAILYGINNTLTEYFVRKVDREEYLGMIGFCGVILAVIQASITERNDIYKFFTPDHDCHHEYAVLLWISYVLAAFFFVTGASRFLKISEAALMNLSLLTSDLYAVLFSVFAEGVIPSEFYFLALFCIVLGVYVYETAPSPIGRLDSEQIEAQDEASSNKEDLSQNSAGVSVGNGGPSTVGLPPAPSVTIQKVELEIT</sequence>
<feature type="transmembrane region" description="Helical" evidence="8">
    <location>
        <begin position="34"/>
        <end position="51"/>
    </location>
</feature>